<dbReference type="EMBL" id="JAULBC010000001">
    <property type="protein sequence ID" value="MEX6686689.1"/>
    <property type="molecule type" value="Genomic_DNA"/>
</dbReference>
<dbReference type="InterPro" id="IPR011250">
    <property type="entry name" value="OMP/PagP_B-barrel"/>
</dbReference>
<name>A0ABV3ZE52_9BACT</name>
<dbReference type="Gene3D" id="2.40.160.20">
    <property type="match status" value="1"/>
</dbReference>
<keyword evidence="3" id="KW-1185">Reference proteome</keyword>
<dbReference type="RefSeq" id="WP_369328085.1">
    <property type="nucleotide sequence ID" value="NZ_JAULBC010000001.1"/>
</dbReference>
<reference evidence="2 3" key="1">
    <citation type="submission" date="2023-07" db="EMBL/GenBank/DDBJ databases">
        <authorList>
            <person name="Lian W.-H."/>
        </authorList>
    </citation>
    <scope>NUCLEOTIDE SEQUENCE [LARGE SCALE GENOMIC DNA]</scope>
    <source>
        <strain evidence="2 3">SYSU DXS3180</strain>
    </source>
</reference>
<evidence type="ECO:0000256" key="1">
    <source>
        <dbReference type="SAM" id="SignalP"/>
    </source>
</evidence>
<organism evidence="2 3">
    <name type="scientific">Danxiaibacter flavus</name>
    <dbReference type="NCBI Taxonomy" id="3049108"/>
    <lineage>
        <taxon>Bacteria</taxon>
        <taxon>Pseudomonadati</taxon>
        <taxon>Bacteroidota</taxon>
        <taxon>Chitinophagia</taxon>
        <taxon>Chitinophagales</taxon>
        <taxon>Chitinophagaceae</taxon>
        <taxon>Danxiaibacter</taxon>
    </lineage>
</organism>
<dbReference type="SUPFAM" id="SSF56925">
    <property type="entry name" value="OMPA-like"/>
    <property type="match status" value="1"/>
</dbReference>
<sequence length="223" mass="24788">MRVIIVIIACCLVQFSFGQKFSAVFNVNAGIPVGEFKDVSDKTAVGARFNFLYQPSDMAPVYVGLELGYQVRGLRSSTFYGYVNGYYDEYGITASSNVFSIFFNMRLQPPGKATVKPFIDGMFGFNDFYSSINVSSYYSDYDNGYSNSSKARWTLAYGGSAGVDIALNKRGNLWLEAKMSYLLGQNNKYLTDPKIDDAGNVVFTEKSSETDMLLPQLGVKFSF</sequence>
<feature type="chain" id="PRO_5046318740" description="Outer membrane protein beta-barrel domain-containing protein" evidence="1">
    <location>
        <begin position="23"/>
        <end position="223"/>
    </location>
</feature>
<protein>
    <recommendedName>
        <fullName evidence="4">Outer membrane protein beta-barrel domain-containing protein</fullName>
    </recommendedName>
</protein>
<comment type="caution">
    <text evidence="2">The sequence shown here is derived from an EMBL/GenBank/DDBJ whole genome shotgun (WGS) entry which is preliminary data.</text>
</comment>
<evidence type="ECO:0000313" key="2">
    <source>
        <dbReference type="EMBL" id="MEX6686689.1"/>
    </source>
</evidence>
<feature type="signal peptide" evidence="1">
    <location>
        <begin position="1"/>
        <end position="22"/>
    </location>
</feature>
<gene>
    <name evidence="2" type="ORF">QTN47_04245</name>
</gene>
<proteinExistence type="predicted"/>
<accession>A0ABV3ZE52</accession>
<dbReference type="Proteomes" id="UP001560573">
    <property type="component" value="Unassembled WGS sequence"/>
</dbReference>
<evidence type="ECO:0008006" key="4">
    <source>
        <dbReference type="Google" id="ProtNLM"/>
    </source>
</evidence>
<evidence type="ECO:0000313" key="3">
    <source>
        <dbReference type="Proteomes" id="UP001560573"/>
    </source>
</evidence>
<keyword evidence="1" id="KW-0732">Signal</keyword>